<dbReference type="PANTHER" id="PTHR42724:SF1">
    <property type="entry name" value="TETRAACYLDISACCHARIDE 4'-KINASE, MITOCHONDRIAL-RELATED"/>
    <property type="match status" value="1"/>
</dbReference>
<dbReference type="InterPro" id="IPR003758">
    <property type="entry name" value="LpxK"/>
</dbReference>
<evidence type="ECO:0000256" key="13">
    <source>
        <dbReference type="HAMAP-Rule" id="MF_00409"/>
    </source>
</evidence>
<evidence type="ECO:0000256" key="10">
    <source>
        <dbReference type="ARBA" id="ARBA00022840"/>
    </source>
</evidence>
<keyword evidence="9 13" id="KW-0418">Kinase</keyword>
<sequence>MPKSKTDSKNKSLKELKKSLVFWVERYFYKPTLFDKLLSCLLLPLSWIYCFVMFVRFKSKTIKDFDIDIVSVGNLSVGGSGKTPLVTALASRYADSAVILRGYGRKSKGLIVVKQDGKILCDVDVSGDEAMIYAKKLSSAIVIVSEDRAKAIKKAKEMGAKIVFLDDAYSKHDIKKLDFLIDVDTKNRRCLPSGAFRERLWATKDAITLKENRDFKRVVHLRDKSDKMSLVSAIARPSRLDEYLPKGVIKKHYFEDHHLYTKGELEDILRSDGTHSLLLTYKDFVKVEAFNLPISLLDLEVEVEGAVFDIINNYRMRD</sequence>
<keyword evidence="7 13" id="KW-0808">Transferase</keyword>
<keyword evidence="6 13" id="KW-0441">Lipid A biosynthesis</keyword>
<comment type="catalytic activity">
    <reaction evidence="13">
        <text>a lipid A disaccharide + ATP = a lipid IVA + ADP + H(+)</text>
        <dbReference type="Rhea" id="RHEA:67840"/>
        <dbReference type="ChEBI" id="CHEBI:15378"/>
        <dbReference type="ChEBI" id="CHEBI:30616"/>
        <dbReference type="ChEBI" id="CHEBI:176343"/>
        <dbReference type="ChEBI" id="CHEBI:176425"/>
        <dbReference type="ChEBI" id="CHEBI:456216"/>
        <dbReference type="EC" id="2.7.1.130"/>
    </reaction>
</comment>
<organism evidence="15 16">
    <name type="scientific">Sulfurimonas hongkongensis</name>
    <dbReference type="NCBI Taxonomy" id="1172190"/>
    <lineage>
        <taxon>Bacteria</taxon>
        <taxon>Pseudomonadati</taxon>
        <taxon>Campylobacterota</taxon>
        <taxon>Epsilonproteobacteria</taxon>
        <taxon>Campylobacterales</taxon>
        <taxon>Sulfurimonadaceae</taxon>
        <taxon>Sulfurimonas</taxon>
    </lineage>
</organism>
<dbReference type="Proteomes" id="UP000015520">
    <property type="component" value="Unassembled WGS sequence"/>
</dbReference>
<evidence type="ECO:0000256" key="6">
    <source>
        <dbReference type="ARBA" id="ARBA00022556"/>
    </source>
</evidence>
<dbReference type="InterPro" id="IPR027417">
    <property type="entry name" value="P-loop_NTPase"/>
</dbReference>
<evidence type="ECO:0000256" key="14">
    <source>
        <dbReference type="SAM" id="Phobius"/>
    </source>
</evidence>
<keyword evidence="14" id="KW-0812">Transmembrane</keyword>
<dbReference type="GO" id="GO:0009245">
    <property type="term" value="P:lipid A biosynthetic process"/>
    <property type="evidence" value="ECO:0007669"/>
    <property type="project" value="UniProtKB-UniRule"/>
</dbReference>
<feature type="binding site" evidence="13">
    <location>
        <begin position="76"/>
        <end position="83"/>
    </location>
    <ligand>
        <name>ATP</name>
        <dbReference type="ChEBI" id="CHEBI:30616"/>
    </ligand>
</feature>
<dbReference type="PANTHER" id="PTHR42724">
    <property type="entry name" value="TETRAACYLDISACCHARIDE 4'-KINASE"/>
    <property type="match status" value="1"/>
</dbReference>
<dbReference type="RefSeq" id="WP_021288121.1">
    <property type="nucleotide sequence ID" value="NZ_AUPZ01000013.1"/>
</dbReference>
<protein>
    <recommendedName>
        <fullName evidence="4 13">Tetraacyldisaccharide 4'-kinase</fullName>
        <ecNumber evidence="3 13">2.7.1.130</ecNumber>
    </recommendedName>
    <alternativeName>
        <fullName evidence="12 13">Lipid A 4'-kinase</fullName>
    </alternativeName>
</protein>
<keyword evidence="14" id="KW-0472">Membrane</keyword>
<keyword evidence="5 13" id="KW-0444">Lipid biosynthesis</keyword>
<gene>
    <name evidence="13" type="primary">lpxK</name>
    <name evidence="15" type="ORF">M947_09365</name>
</gene>
<evidence type="ECO:0000256" key="11">
    <source>
        <dbReference type="ARBA" id="ARBA00023098"/>
    </source>
</evidence>
<evidence type="ECO:0000313" key="15">
    <source>
        <dbReference type="EMBL" id="EQB35482.1"/>
    </source>
</evidence>
<keyword evidence="14" id="KW-1133">Transmembrane helix</keyword>
<dbReference type="AlphaFoldDB" id="T0JF42"/>
<keyword evidence="10 13" id="KW-0067">ATP-binding</keyword>
<comment type="similarity">
    <text evidence="13">Belongs to the LpxK family.</text>
</comment>
<proteinExistence type="inferred from homology"/>
<evidence type="ECO:0000313" key="16">
    <source>
        <dbReference type="Proteomes" id="UP000015520"/>
    </source>
</evidence>
<dbReference type="NCBIfam" id="NF001892">
    <property type="entry name" value="PRK00652.1-5"/>
    <property type="match status" value="1"/>
</dbReference>
<evidence type="ECO:0000256" key="3">
    <source>
        <dbReference type="ARBA" id="ARBA00012071"/>
    </source>
</evidence>
<dbReference type="HAMAP" id="MF_00409">
    <property type="entry name" value="LpxK"/>
    <property type="match status" value="1"/>
</dbReference>
<dbReference type="GO" id="GO:0005886">
    <property type="term" value="C:plasma membrane"/>
    <property type="evidence" value="ECO:0007669"/>
    <property type="project" value="TreeGrafter"/>
</dbReference>
<dbReference type="EC" id="2.7.1.130" evidence="3 13"/>
<dbReference type="EMBL" id="AUPZ01000013">
    <property type="protein sequence ID" value="EQB35482.1"/>
    <property type="molecule type" value="Genomic_DNA"/>
</dbReference>
<keyword evidence="16" id="KW-1185">Reference proteome</keyword>
<dbReference type="GO" id="GO:0009244">
    <property type="term" value="P:lipopolysaccharide core region biosynthetic process"/>
    <property type="evidence" value="ECO:0007669"/>
    <property type="project" value="TreeGrafter"/>
</dbReference>
<dbReference type="SUPFAM" id="SSF52540">
    <property type="entry name" value="P-loop containing nucleoside triphosphate hydrolases"/>
    <property type="match status" value="1"/>
</dbReference>
<dbReference type="STRING" id="1172190.M947_09365"/>
<dbReference type="UniPathway" id="UPA00359">
    <property type="reaction ID" value="UER00482"/>
</dbReference>
<evidence type="ECO:0000256" key="9">
    <source>
        <dbReference type="ARBA" id="ARBA00022777"/>
    </source>
</evidence>
<dbReference type="Pfam" id="PF02606">
    <property type="entry name" value="LpxK"/>
    <property type="match status" value="2"/>
</dbReference>
<evidence type="ECO:0000256" key="8">
    <source>
        <dbReference type="ARBA" id="ARBA00022741"/>
    </source>
</evidence>
<comment type="pathway">
    <text evidence="2 13">Glycolipid biosynthesis; lipid IV(A) biosynthesis; lipid IV(A) from (3R)-3-hydroxytetradecanoyl-[acyl-carrier-protein] and UDP-N-acetyl-alpha-D-glucosamine: step 6/6.</text>
</comment>
<accession>T0JF42</accession>
<evidence type="ECO:0000256" key="4">
    <source>
        <dbReference type="ARBA" id="ARBA00016436"/>
    </source>
</evidence>
<dbReference type="eggNOG" id="COG1663">
    <property type="taxonomic scope" value="Bacteria"/>
</dbReference>
<dbReference type="PATRIC" id="fig|1172190.3.peg.1810"/>
<evidence type="ECO:0000256" key="2">
    <source>
        <dbReference type="ARBA" id="ARBA00004870"/>
    </source>
</evidence>
<comment type="caution">
    <text evidence="15">The sequence shown here is derived from an EMBL/GenBank/DDBJ whole genome shotgun (WGS) entry which is preliminary data.</text>
</comment>
<comment type="function">
    <text evidence="1 13">Transfers the gamma-phosphate of ATP to the 4'-position of a tetraacyldisaccharide 1-phosphate intermediate (termed DS-1-P) to form tetraacyldisaccharide 1,4'-bis-phosphate (lipid IVA).</text>
</comment>
<dbReference type="GO" id="GO:0009029">
    <property type="term" value="F:lipid-A 4'-kinase activity"/>
    <property type="evidence" value="ECO:0007669"/>
    <property type="project" value="UniProtKB-UniRule"/>
</dbReference>
<feature type="transmembrane region" description="Helical" evidence="14">
    <location>
        <begin position="36"/>
        <end position="55"/>
    </location>
</feature>
<keyword evidence="11 13" id="KW-0443">Lipid metabolism</keyword>
<evidence type="ECO:0000256" key="5">
    <source>
        <dbReference type="ARBA" id="ARBA00022516"/>
    </source>
</evidence>
<dbReference type="GO" id="GO:0005524">
    <property type="term" value="F:ATP binding"/>
    <property type="evidence" value="ECO:0007669"/>
    <property type="project" value="UniProtKB-UniRule"/>
</dbReference>
<evidence type="ECO:0000256" key="1">
    <source>
        <dbReference type="ARBA" id="ARBA00002274"/>
    </source>
</evidence>
<evidence type="ECO:0000256" key="7">
    <source>
        <dbReference type="ARBA" id="ARBA00022679"/>
    </source>
</evidence>
<evidence type="ECO:0000256" key="12">
    <source>
        <dbReference type="ARBA" id="ARBA00029757"/>
    </source>
</evidence>
<name>T0JF42_9BACT</name>
<keyword evidence="8 13" id="KW-0547">Nucleotide-binding</keyword>
<reference evidence="15 16" key="1">
    <citation type="submission" date="2013-07" db="EMBL/GenBank/DDBJ databases">
        <title>Sulfurimonas hongkongensis AST-10 Genome Sequencing.</title>
        <authorList>
            <person name="Cai L."/>
            <person name="Zhang T."/>
        </authorList>
    </citation>
    <scope>NUCLEOTIDE SEQUENCE [LARGE SCALE GENOMIC DNA]</scope>
    <source>
        <strain evidence="15 16">AST-10</strain>
    </source>
</reference>